<evidence type="ECO:0000313" key="11">
    <source>
        <dbReference type="Proteomes" id="UP000192257"/>
    </source>
</evidence>
<keyword evidence="4 10" id="KW-0418">Kinase</keyword>
<dbReference type="AlphaFoldDB" id="A0A1X0P8E5"/>
<dbReference type="OrthoDB" id="203824at2759"/>
<gene>
    <name evidence="10" type="ORF">TM35_000025420</name>
</gene>
<keyword evidence="2" id="KW-0808">Transferase</keyword>
<dbReference type="GeneID" id="39981640"/>
<evidence type="ECO:0000259" key="8">
    <source>
        <dbReference type="Pfam" id="PF00370"/>
    </source>
</evidence>
<dbReference type="GO" id="GO:0019569">
    <property type="term" value="P:L-arabinose catabolic process to D-xylulose 5-phosphate"/>
    <property type="evidence" value="ECO:0007669"/>
    <property type="project" value="InterPro"/>
</dbReference>
<proteinExistence type="inferred from homology"/>
<feature type="domain" description="Carbohydrate kinase FGGY N-terminal" evidence="8">
    <location>
        <begin position="6"/>
        <end position="281"/>
    </location>
</feature>
<protein>
    <submittedName>
        <fullName evidence="10">L-ribulokinase</fullName>
    </submittedName>
</protein>
<keyword evidence="3" id="KW-0547">Nucleotide-binding</keyword>
<dbReference type="InterPro" id="IPR018485">
    <property type="entry name" value="FGGY_C"/>
</dbReference>
<evidence type="ECO:0000256" key="6">
    <source>
        <dbReference type="ARBA" id="ARBA00022935"/>
    </source>
</evidence>
<sequence length="559" mass="61109">MQDSFVIGLDYGSDSARAVLIRVRDGKECAVAVEPYPRWSRQEFCDASSNRYRQHPLDYMEVLESIVRRVLSQFSPDVRDNVVGLGFDTTGSTPGFVDEKGTPLALKEEFADNPNAMFILWKDHTSVREAAEITNLCKKSKVDYTAYSGGTYSSEWFWSKALHVLRQDETIRAGAYAMLELCEWLPALVTGATSYSHIPRSQCACGHKAMWNEKWGGFPPAEFFSQLNPALGAMRSRMTSLPQTAEKPVGTLSPEWAQRLGLKESVVVAGGAIDCHMGAVGAGIQKYTFVRVMGTSTCDVMISSHEDIGNSQIKGICGQVEGSVIPGMIGLEAGQAAYGDVYAWFASLLSFPLKVVIQNSTAINDETKRKLLEIYRHNIFAELSSKAEKIEPAHGNVIAVDWLNGRRTPDANLFLKGSIAGLTLATDAPSIYRALVEATAYGSKAIVERFQREGVRIDRVIAVGGIAKKSPLAIQTLSDVLNVPISVCRTDQGCALGAGIFAATAAGLYSSVELAQKSMTSGFAREYKPSQERAAVYNELYKYYQELCSATQTESFSHL</sequence>
<dbReference type="GO" id="GO:0008741">
    <property type="term" value="F:ribulokinase activity"/>
    <property type="evidence" value="ECO:0007669"/>
    <property type="project" value="InterPro"/>
</dbReference>
<comment type="caution">
    <text evidence="10">The sequence shown here is derived from an EMBL/GenBank/DDBJ whole genome shotgun (WGS) entry which is preliminary data.</text>
</comment>
<dbReference type="Proteomes" id="UP000192257">
    <property type="component" value="Unassembled WGS sequence"/>
</dbReference>
<dbReference type="NCBIfam" id="NF003154">
    <property type="entry name" value="PRK04123.1"/>
    <property type="match status" value="1"/>
</dbReference>
<keyword evidence="7" id="KW-0119">Carbohydrate metabolism</keyword>
<dbReference type="SUPFAM" id="SSF53067">
    <property type="entry name" value="Actin-like ATPase domain"/>
    <property type="match status" value="2"/>
</dbReference>
<dbReference type="Gene3D" id="3.30.420.40">
    <property type="match status" value="2"/>
</dbReference>
<keyword evidence="6" id="KW-0054">Arabinose catabolism</keyword>
<keyword evidence="5" id="KW-0067">ATP-binding</keyword>
<dbReference type="PANTHER" id="PTHR43435:SF4">
    <property type="entry name" value="FGGY CARBOHYDRATE KINASE DOMAIN-CONTAINING PROTEIN"/>
    <property type="match status" value="1"/>
</dbReference>
<dbReference type="Pfam" id="PF00370">
    <property type="entry name" value="FGGY_N"/>
    <property type="match status" value="1"/>
</dbReference>
<accession>A0A1X0P8E5</accession>
<evidence type="ECO:0000256" key="5">
    <source>
        <dbReference type="ARBA" id="ARBA00022840"/>
    </source>
</evidence>
<dbReference type="InterPro" id="IPR043129">
    <property type="entry name" value="ATPase_NBD"/>
</dbReference>
<dbReference type="InterPro" id="IPR018484">
    <property type="entry name" value="FGGY_N"/>
</dbReference>
<reference evidence="10 11" key="1">
    <citation type="submission" date="2017-03" db="EMBL/GenBank/DDBJ databases">
        <title>An alternative strategy for trypanosome survival in the mammalian bloodstream revealed through genome and transcriptome analysis of the ubiquitous bovine parasite Trypanosoma (Megatrypanum) theileri.</title>
        <authorList>
            <person name="Kelly S."/>
            <person name="Ivens A."/>
            <person name="Mott A."/>
            <person name="O'Neill E."/>
            <person name="Emms D."/>
            <person name="Macleod O."/>
            <person name="Voorheis P."/>
            <person name="Matthews J."/>
            <person name="Matthews K."/>
            <person name="Carrington M."/>
        </authorList>
    </citation>
    <scope>NUCLEOTIDE SEQUENCE [LARGE SCALE GENOMIC DNA]</scope>
    <source>
        <strain evidence="10">Edinburgh</strain>
    </source>
</reference>
<dbReference type="InterPro" id="IPR000577">
    <property type="entry name" value="Carb_kinase_FGGY"/>
</dbReference>
<dbReference type="Pfam" id="PF02782">
    <property type="entry name" value="FGGY_C"/>
    <property type="match status" value="1"/>
</dbReference>
<dbReference type="NCBIfam" id="TIGR01234">
    <property type="entry name" value="L-ribulokinase"/>
    <property type="match status" value="1"/>
</dbReference>
<dbReference type="HAMAP" id="MF_00520">
    <property type="entry name" value="Ribulokinase"/>
    <property type="match status" value="1"/>
</dbReference>
<dbReference type="STRING" id="67003.A0A1X0P8E5"/>
<evidence type="ECO:0000256" key="2">
    <source>
        <dbReference type="ARBA" id="ARBA00022679"/>
    </source>
</evidence>
<dbReference type="GO" id="GO:0005524">
    <property type="term" value="F:ATP binding"/>
    <property type="evidence" value="ECO:0007669"/>
    <property type="project" value="UniProtKB-KW"/>
</dbReference>
<evidence type="ECO:0000256" key="3">
    <source>
        <dbReference type="ARBA" id="ARBA00022741"/>
    </source>
</evidence>
<dbReference type="GO" id="GO:0005737">
    <property type="term" value="C:cytoplasm"/>
    <property type="evidence" value="ECO:0007669"/>
    <property type="project" value="TreeGrafter"/>
</dbReference>
<dbReference type="VEuPathDB" id="TriTrypDB:TM35_000025420"/>
<evidence type="ECO:0000259" key="9">
    <source>
        <dbReference type="Pfam" id="PF02782"/>
    </source>
</evidence>
<evidence type="ECO:0000256" key="1">
    <source>
        <dbReference type="ARBA" id="ARBA00009156"/>
    </source>
</evidence>
<dbReference type="CDD" id="cd07781">
    <property type="entry name" value="ASKHA_NBD_FGGY_L-RBK"/>
    <property type="match status" value="1"/>
</dbReference>
<keyword evidence="11" id="KW-1185">Reference proteome</keyword>
<comment type="similarity">
    <text evidence="1">Belongs to the FGGY kinase family.</text>
</comment>
<dbReference type="PIRSF" id="PIRSF000538">
    <property type="entry name" value="GlpK"/>
    <property type="match status" value="1"/>
</dbReference>
<dbReference type="EMBL" id="NBCO01000002">
    <property type="protein sequence ID" value="ORC93216.1"/>
    <property type="molecule type" value="Genomic_DNA"/>
</dbReference>
<name>A0A1X0P8E5_9TRYP</name>
<dbReference type="GO" id="GO:0019150">
    <property type="term" value="F:D-ribulokinase activity"/>
    <property type="evidence" value="ECO:0007669"/>
    <property type="project" value="TreeGrafter"/>
</dbReference>
<feature type="domain" description="Carbohydrate kinase FGGY C-terminal" evidence="9">
    <location>
        <begin position="292"/>
        <end position="506"/>
    </location>
</feature>
<evidence type="ECO:0000256" key="4">
    <source>
        <dbReference type="ARBA" id="ARBA00022777"/>
    </source>
</evidence>
<evidence type="ECO:0000313" key="10">
    <source>
        <dbReference type="EMBL" id="ORC93216.1"/>
    </source>
</evidence>
<organism evidence="10 11">
    <name type="scientific">Trypanosoma theileri</name>
    <dbReference type="NCBI Taxonomy" id="67003"/>
    <lineage>
        <taxon>Eukaryota</taxon>
        <taxon>Discoba</taxon>
        <taxon>Euglenozoa</taxon>
        <taxon>Kinetoplastea</taxon>
        <taxon>Metakinetoplastina</taxon>
        <taxon>Trypanosomatida</taxon>
        <taxon>Trypanosomatidae</taxon>
        <taxon>Trypanosoma</taxon>
    </lineage>
</organism>
<dbReference type="InterPro" id="IPR005929">
    <property type="entry name" value="Ribulokinase"/>
</dbReference>
<dbReference type="PANTHER" id="PTHR43435">
    <property type="entry name" value="RIBULOKINASE"/>
    <property type="match status" value="1"/>
</dbReference>
<evidence type="ECO:0000256" key="7">
    <source>
        <dbReference type="ARBA" id="ARBA00023277"/>
    </source>
</evidence>
<dbReference type="RefSeq" id="XP_028887282.1">
    <property type="nucleotide sequence ID" value="XM_029021860.1"/>
</dbReference>